<gene>
    <name evidence="1" type="ORF">GCM10010497_28420</name>
</gene>
<protein>
    <recommendedName>
        <fullName evidence="3">DUF2613 family protein</fullName>
    </recommendedName>
</protein>
<comment type="caution">
    <text evidence="1">The sequence shown here is derived from an EMBL/GenBank/DDBJ whole genome shotgun (WGS) entry which is preliminary data.</text>
</comment>
<sequence length="50" mass="5005">MNRLIAATGTVVIAAVLAVGAAFGIVAVLDAVPEQPNVPLVTYDTAPASR</sequence>
<dbReference type="Proteomes" id="UP000642014">
    <property type="component" value="Unassembled WGS sequence"/>
</dbReference>
<name>A0AAV4KHE6_9ACTN</name>
<evidence type="ECO:0008006" key="3">
    <source>
        <dbReference type="Google" id="ProtNLM"/>
    </source>
</evidence>
<dbReference type="AlphaFoldDB" id="A0AAV4KHE6"/>
<proteinExistence type="predicted"/>
<dbReference type="EMBL" id="BMSJ01000004">
    <property type="protein sequence ID" value="GGR24490.1"/>
    <property type="molecule type" value="Genomic_DNA"/>
</dbReference>
<evidence type="ECO:0000313" key="2">
    <source>
        <dbReference type="Proteomes" id="UP000642014"/>
    </source>
</evidence>
<reference evidence="1 2" key="1">
    <citation type="journal article" date="2014" name="Int. J. Syst. Evol. Microbiol.">
        <title>Complete genome sequence of Corynebacterium casei LMG S-19264T (=DSM 44701T), isolated from a smear-ripened cheese.</title>
        <authorList>
            <consortium name="US DOE Joint Genome Institute (JGI-PGF)"/>
            <person name="Walter F."/>
            <person name="Albersmeier A."/>
            <person name="Kalinowski J."/>
            <person name="Ruckert C."/>
        </authorList>
    </citation>
    <scope>NUCLEOTIDE SEQUENCE [LARGE SCALE GENOMIC DNA]</scope>
    <source>
        <strain evidence="1 2">JCM 4205</strain>
    </source>
</reference>
<organism evidence="1 2">
    <name type="scientific">Streptomyces cinereoruber</name>
    <dbReference type="NCBI Taxonomy" id="67260"/>
    <lineage>
        <taxon>Bacteria</taxon>
        <taxon>Bacillati</taxon>
        <taxon>Actinomycetota</taxon>
        <taxon>Actinomycetes</taxon>
        <taxon>Kitasatosporales</taxon>
        <taxon>Streptomycetaceae</taxon>
        <taxon>Streptomyces</taxon>
    </lineage>
</organism>
<dbReference type="RefSeq" id="WP_167308995.1">
    <property type="nucleotide sequence ID" value="NZ_BMSJ01000004.1"/>
</dbReference>
<evidence type="ECO:0000313" key="1">
    <source>
        <dbReference type="EMBL" id="GGR24490.1"/>
    </source>
</evidence>
<accession>A0AAV4KHE6</accession>
<dbReference type="GeneID" id="95458743"/>